<protein>
    <submittedName>
        <fullName evidence="7">Glycosyl hydrolase family 30</fullName>
    </submittedName>
</protein>
<evidence type="ECO:0000256" key="4">
    <source>
        <dbReference type="RuleBase" id="RU361188"/>
    </source>
</evidence>
<keyword evidence="4" id="KW-0326">Glycosidase</keyword>
<evidence type="ECO:0000259" key="5">
    <source>
        <dbReference type="Pfam" id="PF02055"/>
    </source>
</evidence>
<accession>A0ABT0PT60</accession>
<keyword evidence="3 4" id="KW-0378">Hydrolase</keyword>
<evidence type="ECO:0000313" key="7">
    <source>
        <dbReference type="EMBL" id="MCL6274540.1"/>
    </source>
</evidence>
<keyword evidence="8" id="KW-1185">Reference proteome</keyword>
<dbReference type="InterPro" id="IPR033453">
    <property type="entry name" value="Glyco_hydro_30_TIM-barrel"/>
</dbReference>
<dbReference type="Proteomes" id="UP001203607">
    <property type="component" value="Unassembled WGS sequence"/>
</dbReference>
<reference evidence="7 8" key="1">
    <citation type="submission" date="2022-05" db="EMBL/GenBank/DDBJ databases">
        <authorList>
            <person name="Park J.-S."/>
        </authorList>
    </citation>
    <scope>NUCLEOTIDE SEQUENCE [LARGE SCALE GENOMIC DNA]</scope>
    <source>
        <strain evidence="7 8">2012CJ35-5</strain>
    </source>
</reference>
<dbReference type="InterPro" id="IPR033452">
    <property type="entry name" value="GH30_C"/>
</dbReference>
<dbReference type="InterPro" id="IPR013780">
    <property type="entry name" value="Glyco_hydro_b"/>
</dbReference>
<dbReference type="Pfam" id="PF02055">
    <property type="entry name" value="Glyco_hydro_30"/>
    <property type="match status" value="1"/>
</dbReference>
<evidence type="ECO:0000256" key="2">
    <source>
        <dbReference type="ARBA" id="ARBA00022729"/>
    </source>
</evidence>
<dbReference type="EMBL" id="JAMFMA010000002">
    <property type="protein sequence ID" value="MCL6274540.1"/>
    <property type="molecule type" value="Genomic_DNA"/>
</dbReference>
<dbReference type="PANTHER" id="PTHR11069:SF23">
    <property type="entry name" value="LYSOSOMAL ACID GLUCOSYLCERAMIDASE"/>
    <property type="match status" value="1"/>
</dbReference>
<dbReference type="InterPro" id="IPR001139">
    <property type="entry name" value="Glyco_hydro_30"/>
</dbReference>
<dbReference type="InterPro" id="IPR017853">
    <property type="entry name" value="GH"/>
</dbReference>
<sequence>MKLFLRTVLALIIMAQMTSCDSKELKVEVLETSASGNKLSTILVGAHNKKQGSIQIKPEEKFQTITGFGGSFTEASAHLLNQLGAANRKKIIEAYFGPNGARYSLTRTHMNSCDFALSNYSYAPVIDDLELEHFSIEEDKEDLIPMIKEALSVSEDGFKLLSSPWTAPPWMKDNKDWRGGKLLPENYGTWAKFFSKYVDAYKAEGIDIWGFTVENEPLGNDNNWESMHYTPEEMTRFVENHLGPRLEADGKGHIKILGYDQNREHLNEWVDVMYASEETSKYYAGTAIHWYASTFEVFPEALQYAHQKAPNKHLIQSEACVDAEVPKWQDDHWYWSKEATDWGWDWAPEKDKHLHPKYVPVYRYAGDIIGCLNNWVDGWIDWNMVLDRQGGPNWFKNWCVAPVIVDPQADEVYFTPLYHTLAHFSKYIRPNAIRIGWENNSTDLKVTAAKNPDGTIAVVLLNQQDSKIDFELILGEKSQYITISEHAIQTIVIPPIETN</sequence>
<dbReference type="Gene3D" id="2.60.40.1180">
    <property type="entry name" value="Golgi alpha-mannosidase II"/>
    <property type="match status" value="1"/>
</dbReference>
<organism evidence="7 8">
    <name type="scientific">Flagellimonas spongiicola</name>
    <dbReference type="NCBI Taxonomy" id="2942208"/>
    <lineage>
        <taxon>Bacteria</taxon>
        <taxon>Pseudomonadati</taxon>
        <taxon>Bacteroidota</taxon>
        <taxon>Flavobacteriia</taxon>
        <taxon>Flavobacteriales</taxon>
        <taxon>Flavobacteriaceae</taxon>
        <taxon>Flagellimonas</taxon>
    </lineage>
</organism>
<proteinExistence type="inferred from homology"/>
<comment type="caution">
    <text evidence="7">The sequence shown here is derived from an EMBL/GenBank/DDBJ whole genome shotgun (WGS) entry which is preliminary data.</text>
</comment>
<dbReference type="Gene3D" id="3.20.20.80">
    <property type="entry name" value="Glycosidases"/>
    <property type="match status" value="1"/>
</dbReference>
<evidence type="ECO:0000256" key="1">
    <source>
        <dbReference type="ARBA" id="ARBA00005382"/>
    </source>
</evidence>
<dbReference type="PRINTS" id="PR00843">
    <property type="entry name" value="GLHYDRLASE30"/>
</dbReference>
<feature type="domain" description="Glycosyl hydrolase family 30 TIM-barrel" evidence="5">
    <location>
        <begin position="65"/>
        <end position="428"/>
    </location>
</feature>
<comment type="similarity">
    <text evidence="1 4">Belongs to the glycosyl hydrolase 30 family.</text>
</comment>
<evidence type="ECO:0000313" key="8">
    <source>
        <dbReference type="Proteomes" id="UP001203607"/>
    </source>
</evidence>
<gene>
    <name evidence="7" type="ORF">M3P19_10995</name>
</gene>
<dbReference type="PANTHER" id="PTHR11069">
    <property type="entry name" value="GLUCOSYLCERAMIDASE"/>
    <property type="match status" value="1"/>
</dbReference>
<dbReference type="GO" id="GO:0016787">
    <property type="term" value="F:hydrolase activity"/>
    <property type="evidence" value="ECO:0007669"/>
    <property type="project" value="UniProtKB-KW"/>
</dbReference>
<evidence type="ECO:0000259" key="6">
    <source>
        <dbReference type="Pfam" id="PF17189"/>
    </source>
</evidence>
<evidence type="ECO:0000256" key="3">
    <source>
        <dbReference type="ARBA" id="ARBA00022801"/>
    </source>
</evidence>
<dbReference type="Pfam" id="PF17189">
    <property type="entry name" value="Glyco_hydro_30C"/>
    <property type="match status" value="1"/>
</dbReference>
<feature type="domain" description="Glycosyl hydrolase family 30 beta sandwich" evidence="6">
    <location>
        <begin position="432"/>
        <end position="491"/>
    </location>
</feature>
<dbReference type="SUPFAM" id="SSF51445">
    <property type="entry name" value="(Trans)glycosidases"/>
    <property type="match status" value="1"/>
</dbReference>
<name>A0ABT0PT60_9FLAO</name>
<keyword evidence="2" id="KW-0732">Signal</keyword>